<feature type="compositionally biased region" description="Basic and acidic residues" evidence="2">
    <location>
        <begin position="879"/>
        <end position="892"/>
    </location>
</feature>
<name>A0A7M5UQE9_9CNID</name>
<dbReference type="EnsemblMetazoa" id="CLYHEMT004069.4">
    <property type="protein sequence ID" value="CLYHEMP004069.4"/>
    <property type="gene ID" value="CLYHEMG004069"/>
</dbReference>
<dbReference type="Gene3D" id="1.20.900.10">
    <property type="entry name" value="Dbl homology (DH) domain"/>
    <property type="match status" value="1"/>
</dbReference>
<feature type="domain" description="DH" evidence="3">
    <location>
        <begin position="631"/>
        <end position="819"/>
    </location>
</feature>
<accession>A0A7M5UQE9</accession>
<feature type="compositionally biased region" description="Polar residues" evidence="2">
    <location>
        <begin position="1126"/>
        <end position="1147"/>
    </location>
</feature>
<dbReference type="PANTHER" id="PTHR12673">
    <property type="entry name" value="FACIOGENITAL DYSPLASIA PROTEIN"/>
    <property type="match status" value="1"/>
</dbReference>
<dbReference type="CDD" id="cd00160">
    <property type="entry name" value="RhoGEF"/>
    <property type="match status" value="1"/>
</dbReference>
<evidence type="ECO:0000256" key="2">
    <source>
        <dbReference type="SAM" id="MobiDB-lite"/>
    </source>
</evidence>
<feature type="region of interest" description="Disordered" evidence="2">
    <location>
        <begin position="827"/>
        <end position="939"/>
    </location>
</feature>
<feature type="compositionally biased region" description="Polar residues" evidence="2">
    <location>
        <begin position="1091"/>
        <end position="1109"/>
    </location>
</feature>
<protein>
    <recommendedName>
        <fullName evidence="3">DH domain-containing protein</fullName>
    </recommendedName>
</protein>
<dbReference type="InterPro" id="IPR051092">
    <property type="entry name" value="FYVE_RhoGEF_PH"/>
</dbReference>
<keyword evidence="5" id="KW-1185">Reference proteome</keyword>
<feature type="compositionally biased region" description="Polar residues" evidence="2">
    <location>
        <begin position="850"/>
        <end position="860"/>
    </location>
</feature>
<dbReference type="InterPro" id="IPR035899">
    <property type="entry name" value="DBL_dom_sf"/>
</dbReference>
<dbReference type="Pfam" id="PF00621">
    <property type="entry name" value="RhoGEF"/>
    <property type="match status" value="1"/>
</dbReference>
<feature type="region of interest" description="Disordered" evidence="2">
    <location>
        <begin position="1080"/>
        <end position="1166"/>
    </location>
</feature>
<feature type="region of interest" description="Disordered" evidence="2">
    <location>
        <begin position="17"/>
        <end position="38"/>
    </location>
</feature>
<feature type="region of interest" description="Disordered" evidence="2">
    <location>
        <begin position="330"/>
        <end position="349"/>
    </location>
</feature>
<feature type="compositionally biased region" description="Basic residues" evidence="2">
    <location>
        <begin position="833"/>
        <end position="849"/>
    </location>
</feature>
<dbReference type="SUPFAM" id="SSF48065">
    <property type="entry name" value="DBL homology domain (DH-domain)"/>
    <property type="match status" value="1"/>
</dbReference>
<evidence type="ECO:0000313" key="5">
    <source>
        <dbReference type="Proteomes" id="UP000594262"/>
    </source>
</evidence>
<feature type="region of interest" description="Disordered" evidence="2">
    <location>
        <begin position="429"/>
        <end position="496"/>
    </location>
</feature>
<dbReference type="SMART" id="SM00325">
    <property type="entry name" value="RhoGEF"/>
    <property type="match status" value="1"/>
</dbReference>
<evidence type="ECO:0000259" key="3">
    <source>
        <dbReference type="PROSITE" id="PS50010"/>
    </source>
</evidence>
<sequence length="1257" mass="142380">NYKHHFVSKMIEPKDDDPYSFTKHLPTRPHQSDCSSNDQTDHVIVRMVRYVSYSPYDAICDDELQTIVEEENEEEEIDSLLSDIGGLRAVIIDDDDVFESNQDLLTRNKNDNALICQNTKGKALKQPTKQPHKMLASLFNKTHLRKYSMESKTEHHHQRPFKNIPPLERVKSFPPLDYNSNVHSILNNKMISDWLLITIEDKGTSFEHDELDEEENIGSSDVSLLPPSANEMGSLKNNVTDNQSDCVIEDPNQPDYVIVEDGNNQCDCPVSNSSQSEETNEPLFKYSTQSISPEIVVIPTDTPELIKRFPRRRSSSPCLGKMSNLRVRYGSRSSNDDVNSSQSDCSTETISQSDLSTYLVIESQEEKKTRRSSSPCFGRRNEFMVYREQRLSFFSSEATSRGRSYSQRYDLCSSPRLAEVCSPRARSKTFDTINEHPKRDSNSPVARRRRISVKSTAVRKHSSRSTTPRQRRKTVSTYTPAFNQYNGSDGHLSSAVTPSRRLSVAVGRKTSTTFQRKQRRCSEPFLLDSLSLQGLGGAGNNKWNRKQSTSNGRVKRRLSTAGVLPASSKQKLQALAKDELLASLNVPLSNAPEITVDDEEVLDELVDSENEAIEESDEKKAQIEKERRETKRLLIIEEILETEKNYISCLGTLDLVFRSHLKDANIITEKDLNSLFPSHLQDIKQAHALFMEDLEERMNNDDWRGIIGDIFAKMTSASVNLLEMYTMYVNSFPKAISTLSKCTRSSGKFRKFLEDCYENPVVERLDLPSFLLSPVQRLPRYILLLRELLKYTDEDHPDCYFISQAMKEMESLISSLNSSIHQSMEFYSASETRRKKMSRQFTSKKRKQRASSTILRNNKNMKPVSENKSDNDQGYCSFGERKDESPEDESGRKPRSSSTLKNHPGKRSMSVISNASDDSTKQVIRRKNDLQLTGRNTDTRKSWRRSIGAVFSHLWSNKDGEETSSQMDTSDNLDITSLNENRGSQDHIDGIPSNSTPYNRKNSSVKRKHAIALPSPMIEEVDSSSDSPRLAMENSVLDGNENIQQINTLVENTTLNDTEISTSPVGEMDIPLCVVSDDDCDRKNSTESERSNTASPSSLKTPPSPQNFRRNGRLRGSAGPVFKSIFQKNSTKMQKTVSMDALNTNKYSEQDDKKKQRALKKRNKELHKSATVIAQRTTVESGYPIVKSLSSCNISHEDSQSVSSSETISSKTSGSVKEEQDGGENYVITENNNKFVKSKTERKSKIFKTLKSFVGKK</sequence>
<feature type="compositionally biased region" description="Basic residues" evidence="2">
    <location>
        <begin position="446"/>
        <end position="474"/>
    </location>
</feature>
<dbReference type="Proteomes" id="UP000594262">
    <property type="component" value="Unplaced"/>
</dbReference>
<dbReference type="AlphaFoldDB" id="A0A7M5UQE9"/>
<dbReference type="GO" id="GO:0005737">
    <property type="term" value="C:cytoplasm"/>
    <property type="evidence" value="ECO:0007669"/>
    <property type="project" value="TreeGrafter"/>
</dbReference>
<reference evidence="4" key="1">
    <citation type="submission" date="2021-01" db="UniProtKB">
        <authorList>
            <consortium name="EnsemblMetazoa"/>
        </authorList>
    </citation>
    <scope>IDENTIFICATION</scope>
</reference>
<feature type="compositionally biased region" description="Low complexity" evidence="2">
    <location>
        <begin position="331"/>
        <end position="346"/>
    </location>
</feature>
<proteinExistence type="predicted"/>
<feature type="region of interest" description="Disordered" evidence="2">
    <location>
        <begin position="1195"/>
        <end position="1226"/>
    </location>
</feature>
<feature type="compositionally biased region" description="Basic residues" evidence="2">
    <location>
        <begin position="1155"/>
        <end position="1165"/>
    </location>
</feature>
<organism evidence="4 5">
    <name type="scientific">Clytia hemisphaerica</name>
    <dbReference type="NCBI Taxonomy" id="252671"/>
    <lineage>
        <taxon>Eukaryota</taxon>
        <taxon>Metazoa</taxon>
        <taxon>Cnidaria</taxon>
        <taxon>Hydrozoa</taxon>
        <taxon>Hydroidolina</taxon>
        <taxon>Leptothecata</taxon>
        <taxon>Obeliida</taxon>
        <taxon>Clytiidae</taxon>
        <taxon>Clytia</taxon>
    </lineage>
</organism>
<dbReference type="InterPro" id="IPR000219">
    <property type="entry name" value="DH_dom"/>
</dbReference>
<feature type="compositionally biased region" description="Polar residues" evidence="2">
    <location>
        <begin position="992"/>
        <end position="1002"/>
    </location>
</feature>
<feature type="region of interest" description="Disordered" evidence="2">
    <location>
        <begin position="980"/>
        <end position="1005"/>
    </location>
</feature>
<dbReference type="PROSITE" id="PS00741">
    <property type="entry name" value="DH_1"/>
    <property type="match status" value="1"/>
</dbReference>
<dbReference type="GO" id="GO:0035556">
    <property type="term" value="P:intracellular signal transduction"/>
    <property type="evidence" value="ECO:0007669"/>
    <property type="project" value="InterPro"/>
</dbReference>
<dbReference type="GO" id="GO:0005085">
    <property type="term" value="F:guanyl-nucleotide exchange factor activity"/>
    <property type="evidence" value="ECO:0007669"/>
    <property type="project" value="InterPro"/>
</dbReference>
<evidence type="ECO:0000256" key="1">
    <source>
        <dbReference type="SAM" id="Coils"/>
    </source>
</evidence>
<feature type="coiled-coil region" evidence="1">
    <location>
        <begin position="606"/>
        <end position="633"/>
    </location>
</feature>
<feature type="compositionally biased region" description="Basic and acidic residues" evidence="2">
    <location>
        <begin position="1080"/>
        <end position="1090"/>
    </location>
</feature>
<feature type="compositionally biased region" description="Polar residues" evidence="2">
    <location>
        <begin position="475"/>
        <end position="487"/>
    </location>
</feature>
<dbReference type="PANTHER" id="PTHR12673:SF159">
    <property type="entry name" value="LD03170P"/>
    <property type="match status" value="1"/>
</dbReference>
<dbReference type="PROSITE" id="PS50010">
    <property type="entry name" value="DH_2"/>
    <property type="match status" value="1"/>
</dbReference>
<keyword evidence="1" id="KW-0175">Coiled coil</keyword>
<feature type="compositionally biased region" description="Low complexity" evidence="2">
    <location>
        <begin position="1200"/>
        <end position="1215"/>
    </location>
</feature>
<dbReference type="InterPro" id="IPR001331">
    <property type="entry name" value="GDS_CDC24_CS"/>
</dbReference>
<evidence type="ECO:0000313" key="4">
    <source>
        <dbReference type="EnsemblMetazoa" id="CLYHEMP004069.4"/>
    </source>
</evidence>
<dbReference type="OrthoDB" id="5971274at2759"/>